<dbReference type="Gene3D" id="2.40.128.130">
    <property type="entry name" value="Autotransporter beta-domain"/>
    <property type="match status" value="1"/>
</dbReference>
<reference evidence="1 2" key="1">
    <citation type="submission" date="2018-07" db="EMBL/GenBank/DDBJ databases">
        <title>Genomic Encyclopedia of Type Strains, Phase III (KMG-III): the genomes of soil and plant-associated and newly described type strains.</title>
        <authorList>
            <person name="Whitman W."/>
        </authorList>
    </citation>
    <scope>NUCLEOTIDE SEQUENCE [LARGE SCALE GENOMIC DNA]</scope>
    <source>
        <strain evidence="1 2">31-25a</strain>
    </source>
</reference>
<accession>A0A368YRW4</accession>
<gene>
    <name evidence="1" type="ORF">C7476_108142</name>
</gene>
<keyword evidence="2" id="KW-1185">Reference proteome</keyword>
<dbReference type="RefSeq" id="WP_245426370.1">
    <property type="nucleotide sequence ID" value="NZ_QPJM01000008.1"/>
</dbReference>
<proteinExistence type="predicted"/>
<evidence type="ECO:0000313" key="2">
    <source>
        <dbReference type="Proteomes" id="UP000253324"/>
    </source>
</evidence>
<dbReference type="NCBIfam" id="TIGR01414">
    <property type="entry name" value="autotrans_barl"/>
    <property type="match status" value="1"/>
</dbReference>
<protein>
    <submittedName>
        <fullName evidence="1">Outer membrane autotransporter protein</fullName>
    </submittedName>
</protein>
<dbReference type="InterPro" id="IPR006315">
    <property type="entry name" value="OM_autotransptr_brl_dom"/>
</dbReference>
<dbReference type="Proteomes" id="UP000253324">
    <property type="component" value="Unassembled WGS sequence"/>
</dbReference>
<dbReference type="InterPro" id="IPR036709">
    <property type="entry name" value="Autotransporte_beta_dom_sf"/>
</dbReference>
<sequence length="167" mass="18358">MLLCSLAFPRSLSLSGSRSSISHRFGFICLRPKASVSWSHINSDAYDLSGSLLNIPVSVSLPGDSFNYGVLDLSTEVSRYFRLPDGQPFLAFAELGAEYQFERPNDGKILTGDLSEVTPSPWAFSLRSGLRMLLNDNIQIEATGGYLSFGQNDLDAWEGKLHLSISF</sequence>
<name>A0A368YRW4_9HYPH</name>
<evidence type="ECO:0000313" key="1">
    <source>
        <dbReference type="EMBL" id="RCW82328.1"/>
    </source>
</evidence>
<organism evidence="1 2">
    <name type="scientific">Phyllobacterium bourgognense</name>
    <dbReference type="NCBI Taxonomy" id="314236"/>
    <lineage>
        <taxon>Bacteria</taxon>
        <taxon>Pseudomonadati</taxon>
        <taxon>Pseudomonadota</taxon>
        <taxon>Alphaproteobacteria</taxon>
        <taxon>Hyphomicrobiales</taxon>
        <taxon>Phyllobacteriaceae</taxon>
        <taxon>Phyllobacterium</taxon>
    </lineage>
</organism>
<dbReference type="GO" id="GO:0019867">
    <property type="term" value="C:outer membrane"/>
    <property type="evidence" value="ECO:0007669"/>
    <property type="project" value="InterPro"/>
</dbReference>
<dbReference type="AlphaFoldDB" id="A0A368YRW4"/>
<comment type="caution">
    <text evidence="1">The sequence shown here is derived from an EMBL/GenBank/DDBJ whole genome shotgun (WGS) entry which is preliminary data.</text>
</comment>
<dbReference type="EMBL" id="QPJM01000008">
    <property type="protein sequence ID" value="RCW82328.1"/>
    <property type="molecule type" value="Genomic_DNA"/>
</dbReference>
<dbReference type="SUPFAM" id="SSF103515">
    <property type="entry name" value="Autotransporter"/>
    <property type="match status" value="1"/>
</dbReference>